<keyword evidence="7 9" id="KW-0456">Lyase</keyword>
<comment type="catalytic activity">
    <reaction evidence="9">
        <text>6-phospho-D-gluconate = 2-dehydro-3-deoxy-6-phospho-D-gluconate + H2O</text>
        <dbReference type="Rhea" id="RHEA:17277"/>
        <dbReference type="ChEBI" id="CHEBI:15377"/>
        <dbReference type="ChEBI" id="CHEBI:57569"/>
        <dbReference type="ChEBI" id="CHEBI:58759"/>
        <dbReference type="EC" id="4.2.1.12"/>
    </reaction>
</comment>
<dbReference type="PANTHER" id="PTHR43661">
    <property type="entry name" value="D-XYLONATE DEHYDRATASE"/>
    <property type="match status" value="1"/>
</dbReference>
<comment type="similarity">
    <text evidence="1 9">Belongs to the IlvD/Edd family.</text>
</comment>
<keyword evidence="3 9" id="KW-0479">Metal-binding</keyword>
<gene>
    <name evidence="9" type="primary">edd</name>
    <name evidence="13" type="ORF">SAMN05443545_101463</name>
</gene>
<dbReference type="GO" id="GO:0051539">
    <property type="term" value="F:4 iron, 4 sulfur cluster binding"/>
    <property type="evidence" value="ECO:0007669"/>
    <property type="project" value="UniProtKB-UniRule"/>
</dbReference>
<dbReference type="GO" id="GO:0005829">
    <property type="term" value="C:cytosol"/>
    <property type="evidence" value="ECO:0007669"/>
    <property type="project" value="TreeGrafter"/>
</dbReference>
<dbReference type="GO" id="GO:0009255">
    <property type="term" value="P:Entner-Doudoroff pathway through 6-phosphogluconate"/>
    <property type="evidence" value="ECO:0007669"/>
    <property type="project" value="UniProtKB-UniRule"/>
</dbReference>
<keyword evidence="4 9" id="KW-0408">Iron</keyword>
<dbReference type="Pfam" id="PF00920">
    <property type="entry name" value="ILVD_EDD_N"/>
    <property type="match status" value="1"/>
</dbReference>
<comment type="function">
    <text evidence="9">Catalyzes the dehydration of 6-phospho-D-gluconate to 2-dehydro-3-deoxy-6-phospho-D-gluconate.</text>
</comment>
<evidence type="ECO:0000313" key="13">
    <source>
        <dbReference type="EMBL" id="SDW26116.1"/>
    </source>
</evidence>
<dbReference type="GO" id="GO:0046872">
    <property type="term" value="F:metal ion binding"/>
    <property type="evidence" value="ECO:0007669"/>
    <property type="project" value="UniProtKB-KW"/>
</dbReference>
<protein>
    <recommendedName>
        <fullName evidence="9 10">Phosphogluconate dehydratase</fullName>
        <ecNumber evidence="9 10">4.2.1.12</ecNumber>
    </recommendedName>
</protein>
<feature type="domain" description="Dihydroxy-acid/6-phosphogluconate dehydratase N-terminal" evidence="11">
    <location>
        <begin position="74"/>
        <end position="385"/>
    </location>
</feature>
<dbReference type="InterPro" id="IPR042096">
    <property type="entry name" value="Dihydro-acid_dehy_C"/>
</dbReference>
<organism evidence="13 14">
    <name type="scientific">Aidingimonas halophila</name>
    <dbReference type="NCBI Taxonomy" id="574349"/>
    <lineage>
        <taxon>Bacteria</taxon>
        <taxon>Pseudomonadati</taxon>
        <taxon>Pseudomonadota</taxon>
        <taxon>Gammaproteobacteria</taxon>
        <taxon>Oceanospirillales</taxon>
        <taxon>Halomonadaceae</taxon>
        <taxon>Aidingimonas</taxon>
    </lineage>
</organism>
<evidence type="ECO:0000313" key="14">
    <source>
        <dbReference type="Proteomes" id="UP000198500"/>
    </source>
</evidence>
<dbReference type="GO" id="GO:0019521">
    <property type="term" value="P:D-gluconate metabolic process"/>
    <property type="evidence" value="ECO:0007669"/>
    <property type="project" value="UniProtKB-KW"/>
</dbReference>
<keyword evidence="14" id="KW-1185">Reference proteome</keyword>
<dbReference type="InterPro" id="IPR000581">
    <property type="entry name" value="ILV_EDD_N"/>
</dbReference>
<dbReference type="NCBIfam" id="TIGR01196">
    <property type="entry name" value="edd"/>
    <property type="match status" value="1"/>
</dbReference>
<feature type="binding site" evidence="9">
    <location>
        <position position="228"/>
    </location>
    <ligand>
        <name>[4Fe-4S] cluster</name>
        <dbReference type="ChEBI" id="CHEBI:49883"/>
    </ligand>
</feature>
<dbReference type="RefSeq" id="WP_092567861.1">
    <property type="nucleotide sequence ID" value="NZ_BMXH01000001.1"/>
</dbReference>
<dbReference type="OrthoDB" id="9807077at2"/>
<name>A0A1H2S3G9_9GAMM</name>
<accession>A0A1H2S3G9</accession>
<dbReference type="InterPro" id="IPR004786">
    <property type="entry name" value="6-phosphgluc_deHydtase"/>
</dbReference>
<comment type="cofactor">
    <cofactor evidence="9">
        <name>[4Fe-4S] cluster</name>
        <dbReference type="ChEBI" id="CHEBI:49883"/>
    </cofactor>
    <text evidence="9">Binds 1 [4Fe-4S] cluster.</text>
</comment>
<evidence type="ECO:0000259" key="11">
    <source>
        <dbReference type="Pfam" id="PF00920"/>
    </source>
</evidence>
<dbReference type="STRING" id="574349.SAMN05443545_101463"/>
<evidence type="ECO:0000256" key="1">
    <source>
        <dbReference type="ARBA" id="ARBA00006486"/>
    </source>
</evidence>
<dbReference type="Pfam" id="PF24877">
    <property type="entry name" value="ILV_EDD_C"/>
    <property type="match status" value="1"/>
</dbReference>
<dbReference type="InterPro" id="IPR037237">
    <property type="entry name" value="IlvD/EDD_N"/>
</dbReference>
<dbReference type="GO" id="GO:0004456">
    <property type="term" value="F:phosphogluconate dehydratase activity"/>
    <property type="evidence" value="ECO:0007669"/>
    <property type="project" value="UniProtKB-UniRule"/>
</dbReference>
<evidence type="ECO:0000256" key="10">
    <source>
        <dbReference type="NCBIfam" id="TIGR01196"/>
    </source>
</evidence>
<dbReference type="Gene3D" id="3.50.30.80">
    <property type="entry name" value="IlvD/EDD C-terminal domain-like"/>
    <property type="match status" value="1"/>
</dbReference>
<dbReference type="AlphaFoldDB" id="A0A1H2S3G9"/>
<evidence type="ECO:0000256" key="3">
    <source>
        <dbReference type="ARBA" id="ARBA00022723"/>
    </source>
</evidence>
<sequence length="630" mass="68259">MANANTPLNPTVAEVTQRIRDRSQQRRALYEQHMQDQYKRGVHRSELSCGNLAHGFAACGTEDKNQLKMMNSANLGIVSAYNDMLSAHQPLEDFPNVIKDAARRMGSTAQFAGGVPAMCDGVTQGQPGMELSLFSREVIAMATAVALSHNMFDAALYLGVCDKIVPGLFIGAARFGHLPGVFAPAGPMPSGLPNKEKARIRQLFAEGKASREDLLEAESQSYHSPGTCTFYGTANSNQLMMEIMGLHLPGGSFVNPGTEMREALTRYATEQAVRNSEPGGNYRPFFKQIDEKAIVNAIVGLLASGGSTNHSLHLVSMAAAVGLTLTWDDFTDLSSVTPSMMQVYPNGQADINHFQAAGGMSFLIRELINAGLIHTDIPTVFGTDLTAYTQEPFLDEGKLVWHEGPTVSLDEDILRPADRPFASTGGLTVLDGNLGRGVIKISAVKPEHRLVEAPIKLFNDQNQLKAAFDAGELDRDVIVVVRFQGPRANGMPELHKLTPYLGVLQDRGFKVALITDGRMSGASGKVPAAIHMTPEAFDAGPLAKLRDGDVVRLDAEKGKLDVKIEASQWQQREAQSADLEAYQYGLGRELFAGFRHLAGRAEEGCSVFGGFEADDLARREQQGRTQNEDA</sequence>
<dbReference type="PROSITE" id="PS00886">
    <property type="entry name" value="ILVD_EDD_1"/>
    <property type="match status" value="1"/>
</dbReference>
<keyword evidence="2 9" id="KW-0004">4Fe-4S</keyword>
<comment type="pathway">
    <text evidence="9">Carbohydrate metabolism; Entner-Doudoroff pathway.</text>
</comment>
<evidence type="ECO:0000256" key="2">
    <source>
        <dbReference type="ARBA" id="ARBA00022485"/>
    </source>
</evidence>
<feature type="domain" description="Dihydroxy-acid/6-phosphogluconate dehydratase C-terminal" evidence="12">
    <location>
        <begin position="412"/>
        <end position="605"/>
    </location>
</feature>
<dbReference type="InterPro" id="IPR020558">
    <property type="entry name" value="DiOHA_6PGluconate_deHydtase_CS"/>
</dbReference>
<evidence type="ECO:0000256" key="8">
    <source>
        <dbReference type="ARBA" id="ARBA00023277"/>
    </source>
</evidence>
<evidence type="ECO:0000259" key="12">
    <source>
        <dbReference type="Pfam" id="PF24877"/>
    </source>
</evidence>
<dbReference type="InterPro" id="IPR056740">
    <property type="entry name" value="ILV_EDD_C"/>
</dbReference>
<dbReference type="UniPathway" id="UPA00226"/>
<keyword evidence="5 9" id="KW-0411">Iron-sulfur</keyword>
<feature type="binding site" evidence="9">
    <location>
        <position position="161"/>
    </location>
    <ligand>
        <name>[4Fe-4S] cluster</name>
        <dbReference type="ChEBI" id="CHEBI:49883"/>
    </ligand>
</feature>
<evidence type="ECO:0000256" key="6">
    <source>
        <dbReference type="ARBA" id="ARBA00023064"/>
    </source>
</evidence>
<dbReference type="SUPFAM" id="SSF52016">
    <property type="entry name" value="LeuD/IlvD-like"/>
    <property type="match status" value="1"/>
</dbReference>
<evidence type="ECO:0000256" key="7">
    <source>
        <dbReference type="ARBA" id="ARBA00023239"/>
    </source>
</evidence>
<dbReference type="FunFam" id="3.50.30.80:FF:000001">
    <property type="entry name" value="Dihydroxy-acid dehydratase"/>
    <property type="match status" value="1"/>
</dbReference>
<keyword evidence="6 9" id="KW-0311">Gluconate utilization</keyword>
<dbReference type="SUPFAM" id="SSF143975">
    <property type="entry name" value="IlvD/EDD N-terminal domain-like"/>
    <property type="match status" value="1"/>
</dbReference>
<keyword evidence="8 9" id="KW-0119">Carbohydrate metabolism</keyword>
<proteinExistence type="inferred from homology"/>
<evidence type="ECO:0000256" key="9">
    <source>
        <dbReference type="HAMAP-Rule" id="MF_02094"/>
    </source>
</evidence>
<dbReference type="Proteomes" id="UP000198500">
    <property type="component" value="Unassembled WGS sequence"/>
</dbReference>
<dbReference type="PANTHER" id="PTHR43661:SF1">
    <property type="entry name" value="PHOSPHOGLUCONATE DEHYDRATASE"/>
    <property type="match status" value="1"/>
</dbReference>
<dbReference type="HAMAP" id="MF_02094">
    <property type="entry name" value="Edd"/>
    <property type="match status" value="1"/>
</dbReference>
<evidence type="ECO:0000256" key="5">
    <source>
        <dbReference type="ARBA" id="ARBA00023014"/>
    </source>
</evidence>
<reference evidence="13 14" key="1">
    <citation type="submission" date="2016-10" db="EMBL/GenBank/DDBJ databases">
        <authorList>
            <person name="de Groot N.N."/>
        </authorList>
    </citation>
    <scope>NUCLEOTIDE SEQUENCE [LARGE SCALE GENOMIC DNA]</scope>
    <source>
        <strain evidence="13 14">DSM 19219</strain>
    </source>
</reference>
<dbReference type="EC" id="4.2.1.12" evidence="9 10"/>
<dbReference type="EMBL" id="FNNI01000001">
    <property type="protein sequence ID" value="SDW26116.1"/>
    <property type="molecule type" value="Genomic_DNA"/>
</dbReference>
<dbReference type="PROSITE" id="PS00887">
    <property type="entry name" value="ILVD_EDD_2"/>
    <property type="match status" value="1"/>
</dbReference>
<evidence type="ECO:0000256" key="4">
    <source>
        <dbReference type="ARBA" id="ARBA00023004"/>
    </source>
</evidence>